<dbReference type="Proteomes" id="UP001529510">
    <property type="component" value="Unassembled WGS sequence"/>
</dbReference>
<proteinExistence type="predicted"/>
<evidence type="ECO:0000313" key="1">
    <source>
        <dbReference type="EMBL" id="KAL0181663.1"/>
    </source>
</evidence>
<comment type="caution">
    <text evidence="1">The sequence shown here is derived from an EMBL/GenBank/DDBJ whole genome shotgun (WGS) entry which is preliminary data.</text>
</comment>
<protein>
    <submittedName>
        <fullName evidence="1">Uncharacterized protein</fullName>
    </submittedName>
</protein>
<accession>A0ABD0Q5V7</accession>
<name>A0ABD0Q5V7_CIRMR</name>
<keyword evidence="2" id="KW-1185">Reference proteome</keyword>
<feature type="non-terminal residue" evidence="1">
    <location>
        <position position="1"/>
    </location>
</feature>
<sequence length="71" mass="7969">LQENELLDYEPEPYALEDNSDNFVDLDPIDLPMNDFDPELLSDLGPAFKHLASICSPGTMPETEVMKNGTR</sequence>
<dbReference type="AlphaFoldDB" id="A0ABD0Q5V7"/>
<dbReference type="EMBL" id="JAMKFB020000011">
    <property type="protein sequence ID" value="KAL0181663.1"/>
    <property type="molecule type" value="Genomic_DNA"/>
</dbReference>
<evidence type="ECO:0000313" key="2">
    <source>
        <dbReference type="Proteomes" id="UP001529510"/>
    </source>
</evidence>
<gene>
    <name evidence="1" type="ORF">M9458_024069</name>
</gene>
<reference evidence="1 2" key="1">
    <citation type="submission" date="2024-05" db="EMBL/GenBank/DDBJ databases">
        <title>Genome sequencing and assembly of Indian major carp, Cirrhinus mrigala (Hamilton, 1822).</title>
        <authorList>
            <person name="Mohindra V."/>
            <person name="Chowdhury L.M."/>
            <person name="Lal K."/>
            <person name="Jena J.K."/>
        </authorList>
    </citation>
    <scope>NUCLEOTIDE SEQUENCE [LARGE SCALE GENOMIC DNA]</scope>
    <source>
        <strain evidence="1">CM1030</strain>
        <tissue evidence="1">Blood</tissue>
    </source>
</reference>
<organism evidence="1 2">
    <name type="scientific">Cirrhinus mrigala</name>
    <name type="common">Mrigala</name>
    <dbReference type="NCBI Taxonomy" id="683832"/>
    <lineage>
        <taxon>Eukaryota</taxon>
        <taxon>Metazoa</taxon>
        <taxon>Chordata</taxon>
        <taxon>Craniata</taxon>
        <taxon>Vertebrata</taxon>
        <taxon>Euteleostomi</taxon>
        <taxon>Actinopterygii</taxon>
        <taxon>Neopterygii</taxon>
        <taxon>Teleostei</taxon>
        <taxon>Ostariophysi</taxon>
        <taxon>Cypriniformes</taxon>
        <taxon>Cyprinidae</taxon>
        <taxon>Labeoninae</taxon>
        <taxon>Labeonini</taxon>
        <taxon>Cirrhinus</taxon>
    </lineage>
</organism>